<dbReference type="InterPro" id="IPR003439">
    <property type="entry name" value="ABC_transporter-like_ATP-bd"/>
</dbReference>
<dbReference type="AlphaFoldDB" id="C0CJK6"/>
<dbReference type="PANTHER" id="PTHR42734:SF19">
    <property type="entry name" value="IRON COMPOUNDS ABC TRANSPORTER, ATP-BINDING PROTEIN"/>
    <property type="match status" value="1"/>
</dbReference>
<accession>C0CJK6</accession>
<dbReference type="GeneID" id="86820316"/>
<dbReference type="Proteomes" id="UP000003100">
    <property type="component" value="Unassembled WGS sequence"/>
</dbReference>
<dbReference type="PANTHER" id="PTHR42734">
    <property type="entry name" value="METAL TRANSPORT SYSTEM ATP-BINDING PROTEIN TM_0124-RELATED"/>
    <property type="match status" value="1"/>
</dbReference>
<dbReference type="SUPFAM" id="SSF52540">
    <property type="entry name" value="P-loop containing nucleoside triphosphate hydrolases"/>
    <property type="match status" value="1"/>
</dbReference>
<dbReference type="Pfam" id="PF00005">
    <property type="entry name" value="ABC_tran"/>
    <property type="match status" value="1"/>
</dbReference>
<keyword evidence="6" id="KW-1185">Reference proteome</keyword>
<gene>
    <name evidence="5" type="ORF">RUMHYD_01026</name>
</gene>
<dbReference type="Gene3D" id="3.40.50.300">
    <property type="entry name" value="P-loop containing nucleotide triphosphate hydrolases"/>
    <property type="match status" value="1"/>
</dbReference>
<dbReference type="GO" id="GO:0016887">
    <property type="term" value="F:ATP hydrolysis activity"/>
    <property type="evidence" value="ECO:0007669"/>
    <property type="project" value="InterPro"/>
</dbReference>
<dbReference type="InterPro" id="IPR003593">
    <property type="entry name" value="AAA+_ATPase"/>
</dbReference>
<evidence type="ECO:0000256" key="2">
    <source>
        <dbReference type="ARBA" id="ARBA00022741"/>
    </source>
</evidence>
<keyword evidence="1" id="KW-0813">Transport</keyword>
<organism evidence="5 6">
    <name type="scientific">Blautia hydrogenotrophica (strain DSM 10507 / JCM 14656 / S5a33)</name>
    <name type="common">Ruminococcus hydrogenotrophicus</name>
    <dbReference type="NCBI Taxonomy" id="476272"/>
    <lineage>
        <taxon>Bacteria</taxon>
        <taxon>Bacillati</taxon>
        <taxon>Bacillota</taxon>
        <taxon>Clostridia</taxon>
        <taxon>Lachnospirales</taxon>
        <taxon>Lachnospiraceae</taxon>
        <taxon>Blautia</taxon>
    </lineage>
</organism>
<sequence length="265" mass="29503">MKFEVRDGCFCYEKGREILRNISFVFEEAGILSVLGANGAGKTTLMKCMLGLLPWTSGGSYLDGKDIRDIRQKEFWRRVGYVPQAKYPSFVYTVGELVVMGRSAHLGPFAQPGAKDWERVDESLETVGIAHLKNKLCNQISGGEYQLALIARALVTEPSLLILDEPESNLDFKNQMIVLEVLKRLCGEKKLSAIINTHFPEHAVEISSRALLLMKDGRSVYGKAGEILGEQYLEEVFQVPVRVRTISLPERDYTCVMALPPGSGS</sequence>
<dbReference type="RefSeq" id="WP_005946779.1">
    <property type="nucleotide sequence ID" value="NZ_CP136423.1"/>
</dbReference>
<keyword evidence="3" id="KW-0067">ATP-binding</keyword>
<dbReference type="SMART" id="SM00382">
    <property type="entry name" value="AAA"/>
    <property type="match status" value="1"/>
</dbReference>
<feature type="domain" description="ABC transporter" evidence="4">
    <location>
        <begin position="3"/>
        <end position="240"/>
    </location>
</feature>
<evidence type="ECO:0000256" key="3">
    <source>
        <dbReference type="ARBA" id="ARBA00022840"/>
    </source>
</evidence>
<evidence type="ECO:0000256" key="1">
    <source>
        <dbReference type="ARBA" id="ARBA00022448"/>
    </source>
</evidence>
<dbReference type="PROSITE" id="PS50893">
    <property type="entry name" value="ABC_TRANSPORTER_2"/>
    <property type="match status" value="1"/>
</dbReference>
<dbReference type="FunFam" id="3.40.50.300:FF:000134">
    <property type="entry name" value="Iron-enterobactin ABC transporter ATP-binding protein"/>
    <property type="match status" value="1"/>
</dbReference>
<evidence type="ECO:0000313" key="6">
    <source>
        <dbReference type="Proteomes" id="UP000003100"/>
    </source>
</evidence>
<name>C0CJK6_BLAHS</name>
<dbReference type="InterPro" id="IPR050153">
    <property type="entry name" value="Metal_Ion_Import_ABC"/>
</dbReference>
<dbReference type="EMBL" id="ACBZ01000044">
    <property type="protein sequence ID" value="EEG50052.1"/>
    <property type="molecule type" value="Genomic_DNA"/>
</dbReference>
<evidence type="ECO:0000259" key="4">
    <source>
        <dbReference type="PROSITE" id="PS50893"/>
    </source>
</evidence>
<dbReference type="InterPro" id="IPR027417">
    <property type="entry name" value="P-loop_NTPase"/>
</dbReference>
<dbReference type="HOGENOM" id="CLU_000604_1_11_9"/>
<keyword evidence="2" id="KW-0547">Nucleotide-binding</keyword>
<dbReference type="GO" id="GO:0005524">
    <property type="term" value="F:ATP binding"/>
    <property type="evidence" value="ECO:0007669"/>
    <property type="project" value="UniProtKB-KW"/>
</dbReference>
<dbReference type="PATRIC" id="fig|476272.21.peg.2373"/>
<dbReference type="eggNOG" id="COG1120">
    <property type="taxonomic scope" value="Bacteria"/>
</dbReference>
<protein>
    <recommendedName>
        <fullName evidence="4">ABC transporter domain-containing protein</fullName>
    </recommendedName>
</protein>
<comment type="caution">
    <text evidence="5">The sequence shown here is derived from an EMBL/GenBank/DDBJ whole genome shotgun (WGS) entry which is preliminary data.</text>
</comment>
<reference evidence="5 6" key="1">
    <citation type="submission" date="2009-01" db="EMBL/GenBank/DDBJ databases">
        <authorList>
            <person name="Fulton L."/>
            <person name="Clifton S."/>
            <person name="Fulton B."/>
            <person name="Xu J."/>
            <person name="Minx P."/>
            <person name="Pepin K.H."/>
            <person name="Johnson M."/>
            <person name="Bhonagiri V."/>
            <person name="Nash W.E."/>
            <person name="Mardis E.R."/>
            <person name="Wilson R.K."/>
        </authorList>
    </citation>
    <scope>NUCLEOTIDE SEQUENCE [LARGE SCALE GENOMIC DNA]</scope>
    <source>
        <strain evidence="6">DSM 10507 / JCM 14656 / S5a33</strain>
    </source>
</reference>
<reference evidence="5 6" key="2">
    <citation type="submission" date="2009-02" db="EMBL/GenBank/DDBJ databases">
        <title>Draft genome sequence of Blautia hydrogenotrophica DSM 10507 (Ruminococcus hydrogenotrophicus DSM 10507).</title>
        <authorList>
            <person name="Sudarsanam P."/>
            <person name="Ley R."/>
            <person name="Guruge J."/>
            <person name="Turnbaugh P.J."/>
            <person name="Mahowald M."/>
            <person name="Liep D."/>
            <person name="Gordon J."/>
        </authorList>
    </citation>
    <scope>NUCLEOTIDE SEQUENCE [LARGE SCALE GENOMIC DNA]</scope>
    <source>
        <strain evidence="6">DSM 10507 / JCM 14656 / S5a33</strain>
    </source>
</reference>
<proteinExistence type="predicted"/>
<evidence type="ECO:0000313" key="5">
    <source>
        <dbReference type="EMBL" id="EEG50052.1"/>
    </source>
</evidence>